<evidence type="ECO:0000256" key="2">
    <source>
        <dbReference type="ARBA" id="ARBA00022741"/>
    </source>
</evidence>
<sequence>MRQTAVKIENLSVYYGQTPAIIDASFDVEEGEFLGIIGPNGGGKTTLLKAILGLTPISSGTIEIYGKKISKNRKLIGYVPQIAAMDKRFPISVLEVVLTGRLNQGLSPFFKFQSKDKESAYEALKKVGIEHLANRQISELSGGEFQRMLIARALTVNPKMLILDEPTASVDAASKEQIYNLLGELNKEMTIILVTHDLMTVTSQVNKLVCLNEKLVYDGKPELTEKIVTSLYGCSVDLLVPDASHKALDFHKEVKQFDCCNN</sequence>
<dbReference type="SUPFAM" id="SSF52540">
    <property type="entry name" value="P-loop containing nucleoside triphosphate hydrolases"/>
    <property type="match status" value="1"/>
</dbReference>
<gene>
    <name evidence="5" type="ORF">JYB65_02300</name>
</gene>
<keyword evidence="1" id="KW-0813">Transport</keyword>
<dbReference type="InterPro" id="IPR050153">
    <property type="entry name" value="Metal_Ion_Import_ABC"/>
</dbReference>
<proteinExistence type="predicted"/>
<evidence type="ECO:0000256" key="3">
    <source>
        <dbReference type="ARBA" id="ARBA00022840"/>
    </source>
</evidence>
<dbReference type="InterPro" id="IPR003439">
    <property type="entry name" value="ABC_transporter-like_ATP-bd"/>
</dbReference>
<accession>A0A939II39</accession>
<dbReference type="PROSITE" id="PS50893">
    <property type="entry name" value="ABC_TRANSPORTER_2"/>
    <property type="match status" value="1"/>
</dbReference>
<dbReference type="Pfam" id="PF00005">
    <property type="entry name" value="ABC_tran"/>
    <property type="match status" value="1"/>
</dbReference>
<dbReference type="InterPro" id="IPR003593">
    <property type="entry name" value="AAA+_ATPase"/>
</dbReference>
<dbReference type="InterPro" id="IPR027417">
    <property type="entry name" value="P-loop_NTPase"/>
</dbReference>
<dbReference type="RefSeq" id="WP_206581004.1">
    <property type="nucleotide sequence ID" value="NZ_JAFJZZ010000001.1"/>
</dbReference>
<dbReference type="GO" id="GO:0005524">
    <property type="term" value="F:ATP binding"/>
    <property type="evidence" value="ECO:0007669"/>
    <property type="project" value="UniProtKB-KW"/>
</dbReference>
<evidence type="ECO:0000313" key="5">
    <source>
        <dbReference type="EMBL" id="MBN7772183.1"/>
    </source>
</evidence>
<evidence type="ECO:0000313" key="6">
    <source>
        <dbReference type="Proteomes" id="UP000664545"/>
    </source>
</evidence>
<dbReference type="SMART" id="SM00382">
    <property type="entry name" value="AAA"/>
    <property type="match status" value="1"/>
</dbReference>
<dbReference type="InterPro" id="IPR017871">
    <property type="entry name" value="ABC_transporter-like_CS"/>
</dbReference>
<organism evidence="5 6">
    <name type="scientific">Clostridium aminobutyricum</name>
    <dbReference type="NCBI Taxonomy" id="33953"/>
    <lineage>
        <taxon>Bacteria</taxon>
        <taxon>Bacillati</taxon>
        <taxon>Bacillota</taxon>
        <taxon>Clostridia</taxon>
        <taxon>Eubacteriales</taxon>
        <taxon>Clostridiaceae</taxon>
        <taxon>Clostridium</taxon>
    </lineage>
</organism>
<dbReference type="FunFam" id="3.40.50.300:FF:000134">
    <property type="entry name" value="Iron-enterobactin ABC transporter ATP-binding protein"/>
    <property type="match status" value="1"/>
</dbReference>
<dbReference type="EMBL" id="JAFJZZ010000001">
    <property type="protein sequence ID" value="MBN7772183.1"/>
    <property type="molecule type" value="Genomic_DNA"/>
</dbReference>
<dbReference type="PROSITE" id="PS00211">
    <property type="entry name" value="ABC_TRANSPORTER_1"/>
    <property type="match status" value="1"/>
</dbReference>
<keyword evidence="2" id="KW-0547">Nucleotide-binding</keyword>
<dbReference type="PANTHER" id="PTHR42734">
    <property type="entry name" value="METAL TRANSPORT SYSTEM ATP-BINDING PROTEIN TM_0124-RELATED"/>
    <property type="match status" value="1"/>
</dbReference>
<dbReference type="GO" id="GO:0016887">
    <property type="term" value="F:ATP hydrolysis activity"/>
    <property type="evidence" value="ECO:0007669"/>
    <property type="project" value="InterPro"/>
</dbReference>
<evidence type="ECO:0000259" key="4">
    <source>
        <dbReference type="PROSITE" id="PS50893"/>
    </source>
</evidence>
<comment type="caution">
    <text evidence="5">The sequence shown here is derived from an EMBL/GenBank/DDBJ whole genome shotgun (WGS) entry which is preliminary data.</text>
</comment>
<dbReference type="CDD" id="cd03235">
    <property type="entry name" value="ABC_Metallic_Cations"/>
    <property type="match status" value="1"/>
</dbReference>
<name>A0A939II39_CLOAM</name>
<dbReference type="Gene3D" id="3.40.50.300">
    <property type="entry name" value="P-loop containing nucleotide triphosphate hydrolases"/>
    <property type="match status" value="1"/>
</dbReference>
<dbReference type="Proteomes" id="UP000664545">
    <property type="component" value="Unassembled WGS sequence"/>
</dbReference>
<feature type="domain" description="ABC transporter" evidence="4">
    <location>
        <begin position="6"/>
        <end position="238"/>
    </location>
</feature>
<keyword evidence="3 5" id="KW-0067">ATP-binding</keyword>
<reference evidence="5" key="1">
    <citation type="submission" date="2021-02" db="EMBL/GenBank/DDBJ databases">
        <title>Abyssanaerobacter marinus gen.nov., sp., nov, anaerobic bacterium isolated from the Onnuri vent field of Indian Ocean and suggestion of Mogibacteriaceae fam. nov., and proposal of reclassification of ambiguous this family's genus member.</title>
        <authorList>
            <person name="Kim Y.J."/>
            <person name="Yang J.-A."/>
        </authorList>
    </citation>
    <scope>NUCLEOTIDE SEQUENCE</scope>
    <source>
        <strain evidence="5">DSM 2634</strain>
    </source>
</reference>
<evidence type="ECO:0000256" key="1">
    <source>
        <dbReference type="ARBA" id="ARBA00022448"/>
    </source>
</evidence>
<protein>
    <submittedName>
        <fullName evidence="5">ABC transporter ATP-binding protein</fullName>
    </submittedName>
</protein>
<dbReference type="AlphaFoldDB" id="A0A939II39"/>
<keyword evidence="6" id="KW-1185">Reference proteome</keyword>